<organism evidence="2 3">
    <name type="scientific">Lasiosphaeria ovina</name>
    <dbReference type="NCBI Taxonomy" id="92902"/>
    <lineage>
        <taxon>Eukaryota</taxon>
        <taxon>Fungi</taxon>
        <taxon>Dikarya</taxon>
        <taxon>Ascomycota</taxon>
        <taxon>Pezizomycotina</taxon>
        <taxon>Sordariomycetes</taxon>
        <taxon>Sordariomycetidae</taxon>
        <taxon>Sordariales</taxon>
        <taxon>Lasiosphaeriaceae</taxon>
        <taxon>Lasiosphaeria</taxon>
    </lineage>
</organism>
<dbReference type="EMBL" id="JAULSN010000012">
    <property type="protein sequence ID" value="KAK3361105.1"/>
    <property type="molecule type" value="Genomic_DNA"/>
</dbReference>
<dbReference type="Proteomes" id="UP001287356">
    <property type="component" value="Unassembled WGS sequence"/>
</dbReference>
<reference evidence="2" key="1">
    <citation type="journal article" date="2023" name="Mol. Phylogenet. Evol.">
        <title>Genome-scale phylogeny and comparative genomics of the fungal order Sordariales.</title>
        <authorList>
            <person name="Hensen N."/>
            <person name="Bonometti L."/>
            <person name="Westerberg I."/>
            <person name="Brannstrom I.O."/>
            <person name="Guillou S."/>
            <person name="Cros-Aarteil S."/>
            <person name="Calhoun S."/>
            <person name="Haridas S."/>
            <person name="Kuo A."/>
            <person name="Mondo S."/>
            <person name="Pangilinan J."/>
            <person name="Riley R."/>
            <person name="LaButti K."/>
            <person name="Andreopoulos B."/>
            <person name="Lipzen A."/>
            <person name="Chen C."/>
            <person name="Yan M."/>
            <person name="Daum C."/>
            <person name="Ng V."/>
            <person name="Clum A."/>
            <person name="Steindorff A."/>
            <person name="Ohm R.A."/>
            <person name="Martin F."/>
            <person name="Silar P."/>
            <person name="Natvig D.O."/>
            <person name="Lalanne C."/>
            <person name="Gautier V."/>
            <person name="Ament-Velasquez S.L."/>
            <person name="Kruys A."/>
            <person name="Hutchinson M.I."/>
            <person name="Powell A.J."/>
            <person name="Barry K."/>
            <person name="Miller A.N."/>
            <person name="Grigoriev I.V."/>
            <person name="Debuchy R."/>
            <person name="Gladieux P."/>
            <person name="Hiltunen Thoren M."/>
            <person name="Johannesson H."/>
        </authorList>
    </citation>
    <scope>NUCLEOTIDE SEQUENCE</scope>
    <source>
        <strain evidence="2">CBS 958.72</strain>
    </source>
</reference>
<proteinExistence type="predicted"/>
<keyword evidence="3" id="KW-1185">Reference proteome</keyword>
<protein>
    <submittedName>
        <fullName evidence="2">Uncharacterized protein</fullName>
    </submittedName>
</protein>
<evidence type="ECO:0000313" key="3">
    <source>
        <dbReference type="Proteomes" id="UP001287356"/>
    </source>
</evidence>
<feature type="coiled-coil region" evidence="1">
    <location>
        <begin position="1141"/>
        <end position="1171"/>
    </location>
</feature>
<evidence type="ECO:0000256" key="1">
    <source>
        <dbReference type="SAM" id="Coils"/>
    </source>
</evidence>
<gene>
    <name evidence="2" type="ORF">B0T24DRAFT_114295</name>
</gene>
<sequence length="1293" mass="144392">MVCDATTVTERLGQALAAHYKGYMPTLLFELYCGDPDQLFKQYSIARQLTNADGSKPSQEEVAEILEEPDEFVLAALKLQRFHQFLASLLPLRDSSMILAFRKLAAETAFVMLDQMKVSKVLREYMTATKHPSQPREGSPFGDWLERSLLKGLRRFCSDISTYTKAWKSPGHAEQLARRGIDLESQFDERIFQLAFAPSGSGKTASIIQELTRNYGFYIVSGSLLEEDSSPGNLNPKTLPGVSKDTRRLFETVKHAAELGGLEMDLVENLMELWKAIFSVRLLIFRLFCHSLPADRISPSSWLSFQLDCSDWDPFSDIFRVVSLQPLGFPLEDVFPTIRPAAAAADPPNPPDIAWVCIDEAQEDLRIQLSPNPSINLLGFAIRTIAFLPVTWRAIFAGTSLDLSNVMKTVDTVLLEGQWLKLIRESFGISSISLDYNLLAKFPLVIGRNDAKGVLGEVMRANGLAATTPNLVDRAVDESSELLRGRVKWTAMYAEAIVKKVKEKGTPDLSAVEFSDLAQKTYREVVEELWDRLAALRKRRDGEKLLGMLLEAAISADILDRPHIFLEKGSMELVDEGFAVVDCPSGTTYQQRASELADDFDVRDESGNKMWARLRSGHSCEDGTATLLTGVVKNRWTIQGCTVNSLTAEEAKRGFTIVDCSVKRLAIQLKEHGFQIVKKSKDQLTVKLSKGDAMARKRMDELAKLVAKGDFTVEGCTMNEPTKESMRVGFTIWGDSDRKTLNKKLEKLKFSTDKKSTTRAQLMVEPGQELENLKSLIEILKKGKMKLVILNKEMGDLENMVEDGLTICQKPGHASQEIADMLTSDFELEPKPDNPAMFKSKLKESSTTNIDTDSILAVLQSKGFYIVNEPDELAKLVKSGLTILLDAKASLAAKLAEPVVIDAIIRFSFQLLDQKLMGLINLVPDTSALGSPAERYLAMRLGRYLSDTIRTSDLRAKAGDADGEKKRLQESWENSRQCILKHLSGANNHEAKSIGDLGNYALVVGSRTIRNFGSERDWEDGFLSWLDAIKNGHRWPSASFLLPHKQFGPDIVFALRTKDKKSIILCSIQLKLGAMTSQDAVNKSSVSWACRGRWSTAEEEKAELTNEQKTWGDLQESLEKNLPEELKLAAQKLIGTELERLKQKLETRAVLEKEETRLKKEKETWANIRKNLKGTKTNLPDAQEKLLVRQHEGVNKDLIEVTRRLQEMDAAKGSSKSIVKIREVLEDDFWQGKLRLSLLVGARATAVAAHDNKPKTSRPGGFEAQEYFAILGQVATEDLFGSPFNAILDVLQP</sequence>
<name>A0AAE0MYI9_9PEZI</name>
<evidence type="ECO:0000313" key="2">
    <source>
        <dbReference type="EMBL" id="KAK3361105.1"/>
    </source>
</evidence>
<reference evidence="2" key="2">
    <citation type="submission" date="2023-06" db="EMBL/GenBank/DDBJ databases">
        <authorList>
            <consortium name="Lawrence Berkeley National Laboratory"/>
            <person name="Haridas S."/>
            <person name="Hensen N."/>
            <person name="Bonometti L."/>
            <person name="Westerberg I."/>
            <person name="Brannstrom I.O."/>
            <person name="Guillou S."/>
            <person name="Cros-Aarteil S."/>
            <person name="Calhoun S."/>
            <person name="Kuo A."/>
            <person name="Mondo S."/>
            <person name="Pangilinan J."/>
            <person name="Riley R."/>
            <person name="Labutti K."/>
            <person name="Andreopoulos B."/>
            <person name="Lipzen A."/>
            <person name="Chen C."/>
            <person name="Yanf M."/>
            <person name="Daum C."/>
            <person name="Ng V."/>
            <person name="Clum A."/>
            <person name="Steindorff A."/>
            <person name="Ohm R."/>
            <person name="Martin F."/>
            <person name="Silar P."/>
            <person name="Natvig D."/>
            <person name="Lalanne C."/>
            <person name="Gautier V."/>
            <person name="Ament-Velasquez S.L."/>
            <person name="Kruys A."/>
            <person name="Hutchinson M.I."/>
            <person name="Powell A.J."/>
            <person name="Barry K."/>
            <person name="Miller A.N."/>
            <person name="Grigoriev I.V."/>
            <person name="Debuchy R."/>
            <person name="Gladieux P."/>
            <person name="Thoren M.H."/>
            <person name="Johannesson H."/>
        </authorList>
    </citation>
    <scope>NUCLEOTIDE SEQUENCE</scope>
    <source>
        <strain evidence="2">CBS 958.72</strain>
    </source>
</reference>
<comment type="caution">
    <text evidence="2">The sequence shown here is derived from an EMBL/GenBank/DDBJ whole genome shotgun (WGS) entry which is preliminary data.</text>
</comment>
<keyword evidence="1" id="KW-0175">Coiled coil</keyword>
<accession>A0AAE0MYI9</accession>